<dbReference type="AlphaFoldDB" id="A1ZHK1"/>
<evidence type="ECO:0000313" key="1">
    <source>
        <dbReference type="EMBL" id="EAY30008.1"/>
    </source>
</evidence>
<reference evidence="1 2" key="1">
    <citation type="submission" date="2007-01" db="EMBL/GenBank/DDBJ databases">
        <authorList>
            <person name="Haygood M."/>
            <person name="Podell S."/>
            <person name="Anderson C."/>
            <person name="Hopkinson B."/>
            <person name="Roe K."/>
            <person name="Barbeau K."/>
            <person name="Gaasterland T."/>
            <person name="Ferriera S."/>
            <person name="Johnson J."/>
            <person name="Kravitz S."/>
            <person name="Beeson K."/>
            <person name="Sutton G."/>
            <person name="Rogers Y.-H."/>
            <person name="Friedman R."/>
            <person name="Frazier M."/>
            <person name="Venter J.C."/>
        </authorList>
    </citation>
    <scope>NUCLEOTIDE SEQUENCE [LARGE SCALE GENOMIC DNA]</scope>
    <source>
        <strain evidence="1 2">ATCC 23134</strain>
    </source>
</reference>
<dbReference type="Proteomes" id="UP000004095">
    <property type="component" value="Unassembled WGS sequence"/>
</dbReference>
<proteinExistence type="predicted"/>
<keyword evidence="2" id="KW-1185">Reference proteome</keyword>
<sequence length="39" mass="4575">MSASDAKKLQSTDPGLNYEWFNYEWINYELRMSASDAKN</sequence>
<evidence type="ECO:0000313" key="2">
    <source>
        <dbReference type="Proteomes" id="UP000004095"/>
    </source>
</evidence>
<organism evidence="1 2">
    <name type="scientific">Microscilla marina ATCC 23134</name>
    <dbReference type="NCBI Taxonomy" id="313606"/>
    <lineage>
        <taxon>Bacteria</taxon>
        <taxon>Pseudomonadati</taxon>
        <taxon>Bacteroidota</taxon>
        <taxon>Cytophagia</taxon>
        <taxon>Cytophagales</taxon>
        <taxon>Microscillaceae</taxon>
        <taxon>Microscilla</taxon>
    </lineage>
</organism>
<gene>
    <name evidence="1" type="ORF">M23134_05341</name>
</gene>
<comment type="caution">
    <text evidence="1">The sequence shown here is derived from an EMBL/GenBank/DDBJ whole genome shotgun (WGS) entry which is preliminary data.</text>
</comment>
<name>A1ZHK1_MICM2</name>
<protein>
    <submittedName>
        <fullName evidence="1">Uncharacterized protein</fullName>
    </submittedName>
</protein>
<accession>A1ZHK1</accession>
<dbReference type="EMBL" id="AAWS01000008">
    <property type="protein sequence ID" value="EAY30008.1"/>
    <property type="molecule type" value="Genomic_DNA"/>
</dbReference>